<dbReference type="Proteomes" id="UP000193224">
    <property type="component" value="Unassembled WGS sequence"/>
</dbReference>
<name>A0A1X7BPH9_9RHOB</name>
<keyword evidence="2" id="KW-1185">Reference proteome</keyword>
<evidence type="ECO:0000313" key="1">
    <source>
        <dbReference type="EMBL" id="SMC11536.1"/>
    </source>
</evidence>
<evidence type="ECO:0008006" key="3">
    <source>
        <dbReference type="Google" id="ProtNLM"/>
    </source>
</evidence>
<dbReference type="RefSeq" id="WP_306372155.1">
    <property type="nucleotide sequence ID" value="NZ_FWXB01000003.1"/>
</dbReference>
<proteinExistence type="predicted"/>
<sequence length="205" mass="21266">MHLNLFHTAQVHCATFDALRDRIAPDVRLIHHVQPGWLASAQNGISPDLAIEISKAVTEAGEPAICTCTTIGPVAESAGAIRIDEPMMQVAAQTTGSVLMAYCLESTRGPSLTLLQSALDAAGNTSLVHPLPMTELWPLFEAAKTGQFASGIAKAVQEALRDIADPGCAVLAQASMAGAAPLLADEPCPVLASPELALRAGLALL</sequence>
<evidence type="ECO:0000313" key="2">
    <source>
        <dbReference type="Proteomes" id="UP000193224"/>
    </source>
</evidence>
<accession>A0A1X7BPH9</accession>
<dbReference type="EMBL" id="FWXB01000003">
    <property type="protein sequence ID" value="SMC11536.1"/>
    <property type="molecule type" value="Genomic_DNA"/>
</dbReference>
<dbReference type="AlphaFoldDB" id="A0A1X7BPH9"/>
<gene>
    <name evidence="1" type="ORF">ROA7745_01349</name>
</gene>
<reference evidence="1 2" key="1">
    <citation type="submission" date="2017-03" db="EMBL/GenBank/DDBJ databases">
        <authorList>
            <person name="Afonso C.L."/>
            <person name="Miller P.J."/>
            <person name="Scott M.A."/>
            <person name="Spackman E."/>
            <person name="Goraichik I."/>
            <person name="Dimitrov K.M."/>
            <person name="Suarez D.L."/>
            <person name="Swayne D.E."/>
        </authorList>
    </citation>
    <scope>NUCLEOTIDE SEQUENCE [LARGE SCALE GENOMIC DNA]</scope>
    <source>
        <strain evidence="1 2">CECT 7745</strain>
    </source>
</reference>
<organism evidence="1 2">
    <name type="scientific">Roseovarius aestuarii</name>
    <dbReference type="NCBI Taxonomy" id="475083"/>
    <lineage>
        <taxon>Bacteria</taxon>
        <taxon>Pseudomonadati</taxon>
        <taxon>Pseudomonadota</taxon>
        <taxon>Alphaproteobacteria</taxon>
        <taxon>Rhodobacterales</taxon>
        <taxon>Roseobacteraceae</taxon>
        <taxon>Roseovarius</taxon>
    </lineage>
</organism>
<protein>
    <recommendedName>
        <fullName evidence="3">Asp/Glu/Hydantoin racemase</fullName>
    </recommendedName>
</protein>